<evidence type="ECO:0000259" key="2">
    <source>
        <dbReference type="PROSITE" id="PS50887"/>
    </source>
</evidence>
<dbReference type="SMART" id="SM00091">
    <property type="entry name" value="PAS"/>
    <property type="match status" value="3"/>
</dbReference>
<keyword evidence="4" id="KW-1185">Reference proteome</keyword>
<feature type="coiled-coil region" evidence="1">
    <location>
        <begin position="285"/>
        <end position="323"/>
    </location>
</feature>
<dbReference type="SMART" id="SM00267">
    <property type="entry name" value="GGDEF"/>
    <property type="match status" value="1"/>
</dbReference>
<dbReference type="InterPro" id="IPR000014">
    <property type="entry name" value="PAS"/>
</dbReference>
<dbReference type="EMBL" id="JAUSRO010000007">
    <property type="protein sequence ID" value="MDP9900435.1"/>
    <property type="molecule type" value="Genomic_DNA"/>
</dbReference>
<dbReference type="Pfam" id="PF00990">
    <property type="entry name" value="GGDEF"/>
    <property type="match status" value="1"/>
</dbReference>
<dbReference type="InterPro" id="IPR043128">
    <property type="entry name" value="Rev_trsase/Diguanyl_cyclase"/>
</dbReference>
<dbReference type="Gene3D" id="3.30.70.270">
    <property type="match status" value="1"/>
</dbReference>
<dbReference type="PANTHER" id="PTHR44757:SF2">
    <property type="entry name" value="BIOFILM ARCHITECTURE MAINTENANCE PROTEIN MBAA"/>
    <property type="match status" value="1"/>
</dbReference>
<evidence type="ECO:0000313" key="4">
    <source>
        <dbReference type="Proteomes" id="UP001226867"/>
    </source>
</evidence>
<dbReference type="InterPro" id="IPR029787">
    <property type="entry name" value="Nucleotide_cyclase"/>
</dbReference>
<dbReference type="Gene3D" id="3.30.450.20">
    <property type="entry name" value="PAS domain"/>
    <property type="match status" value="2"/>
</dbReference>
<name>A0ABT9S7W2_9BURK</name>
<dbReference type="Proteomes" id="UP001226867">
    <property type="component" value="Unassembled WGS sequence"/>
</dbReference>
<dbReference type="NCBIfam" id="TIGR00254">
    <property type="entry name" value="GGDEF"/>
    <property type="match status" value="1"/>
</dbReference>
<gene>
    <name evidence="3" type="ORF">J2W36_002698</name>
</gene>
<feature type="domain" description="GGDEF" evidence="2">
    <location>
        <begin position="463"/>
        <end position="596"/>
    </location>
</feature>
<dbReference type="PANTHER" id="PTHR44757">
    <property type="entry name" value="DIGUANYLATE CYCLASE DGCP"/>
    <property type="match status" value="1"/>
</dbReference>
<dbReference type="RefSeq" id="WP_307690234.1">
    <property type="nucleotide sequence ID" value="NZ_JAUSRO010000007.1"/>
</dbReference>
<dbReference type="PROSITE" id="PS50887">
    <property type="entry name" value="GGDEF"/>
    <property type="match status" value="1"/>
</dbReference>
<dbReference type="InterPro" id="IPR035965">
    <property type="entry name" value="PAS-like_dom_sf"/>
</dbReference>
<sequence length="596" mass="66035">MTSNPVLPTTAPPQAVKALMATPDLCAMRTMSQALDSLGVGVCVFNDDAAALLWNRTFLHFFPEHAGHIHVGEPYAANLRRFYLARLDAEELGSIDRYIEEGLRRHAEQQHPYSFDHRGMRVRVSAARLPGIGSVRLWRSGDVQLAGSEEDTLRLPGSSEGALSGLRLFEHVADGIMMTDLRDRIVWANQPFVAMYGFDSEAAATGLRFEDVYRQAWAQTTASHTAGQNEAQALFERGLDLFAEHLRFAGAPFELPLPDDRWVRVIAQHSPDGQGFFAHVDITMLKRQQHHLREAEQRARESERQLQQKSALLEATLDRMEQGLAMVNADGIVEVCNRRAMELLGLPKALMASRPHVSEVFAYQCAQGEFDEVPPDLLQMMRTGSMSEPQLYDRRRADGRIIEIQSVPIQGGGMVRTYQDISERRRNEERIRHLARHDGLTGLANRSFFVEQLTQATQARSGDAFAVHFIDLDNFKPINDRLGHAIGDQVLALIALRMRQAAGARDVIGRMGGDEFAVLQSGMADVTQAVALAQRFLAAVREPMRIEGHGLQLGASIGVALYPTSGQEADQLLRSADAAMYVAKAAGGDRVRVSPT</sequence>
<keyword evidence="1" id="KW-0175">Coiled coil</keyword>
<protein>
    <submittedName>
        <fullName evidence="3">Diguanylate cyclase (GGDEF)-like protein</fullName>
    </submittedName>
</protein>
<organism evidence="3 4">
    <name type="scientific">Variovorax ginsengisoli</name>
    <dbReference type="NCBI Taxonomy" id="363844"/>
    <lineage>
        <taxon>Bacteria</taxon>
        <taxon>Pseudomonadati</taxon>
        <taxon>Pseudomonadota</taxon>
        <taxon>Betaproteobacteria</taxon>
        <taxon>Burkholderiales</taxon>
        <taxon>Comamonadaceae</taxon>
        <taxon>Variovorax</taxon>
    </lineage>
</organism>
<evidence type="ECO:0000313" key="3">
    <source>
        <dbReference type="EMBL" id="MDP9900435.1"/>
    </source>
</evidence>
<dbReference type="SUPFAM" id="SSF55073">
    <property type="entry name" value="Nucleotide cyclase"/>
    <property type="match status" value="1"/>
</dbReference>
<dbReference type="InterPro" id="IPR052155">
    <property type="entry name" value="Biofilm_reg_signaling"/>
</dbReference>
<dbReference type="Pfam" id="PF12860">
    <property type="entry name" value="PAS_7"/>
    <property type="match status" value="3"/>
</dbReference>
<dbReference type="InterPro" id="IPR000160">
    <property type="entry name" value="GGDEF_dom"/>
</dbReference>
<evidence type="ECO:0000256" key="1">
    <source>
        <dbReference type="SAM" id="Coils"/>
    </source>
</evidence>
<dbReference type="SUPFAM" id="SSF55785">
    <property type="entry name" value="PYP-like sensor domain (PAS domain)"/>
    <property type="match status" value="2"/>
</dbReference>
<comment type="caution">
    <text evidence="3">The sequence shown here is derived from an EMBL/GenBank/DDBJ whole genome shotgun (WGS) entry which is preliminary data.</text>
</comment>
<reference evidence="3 4" key="1">
    <citation type="submission" date="2023-07" db="EMBL/GenBank/DDBJ databases">
        <title>Sorghum-associated microbial communities from plants grown in Nebraska, USA.</title>
        <authorList>
            <person name="Schachtman D."/>
        </authorList>
    </citation>
    <scope>NUCLEOTIDE SEQUENCE [LARGE SCALE GENOMIC DNA]</scope>
    <source>
        <strain evidence="3 4">DS1607</strain>
    </source>
</reference>
<proteinExistence type="predicted"/>
<accession>A0ABT9S7W2</accession>
<dbReference type="CDD" id="cd01949">
    <property type="entry name" value="GGDEF"/>
    <property type="match status" value="1"/>
</dbReference>